<evidence type="ECO:0000313" key="2">
    <source>
        <dbReference type="Proteomes" id="UP001275084"/>
    </source>
</evidence>
<name>A0AAJ0MB71_9PEZI</name>
<reference evidence="1" key="1">
    <citation type="journal article" date="2023" name="Mol. Phylogenet. Evol.">
        <title>Genome-scale phylogeny and comparative genomics of the fungal order Sordariales.</title>
        <authorList>
            <person name="Hensen N."/>
            <person name="Bonometti L."/>
            <person name="Westerberg I."/>
            <person name="Brannstrom I.O."/>
            <person name="Guillou S."/>
            <person name="Cros-Aarteil S."/>
            <person name="Calhoun S."/>
            <person name="Haridas S."/>
            <person name="Kuo A."/>
            <person name="Mondo S."/>
            <person name="Pangilinan J."/>
            <person name="Riley R."/>
            <person name="LaButti K."/>
            <person name="Andreopoulos B."/>
            <person name="Lipzen A."/>
            <person name="Chen C."/>
            <person name="Yan M."/>
            <person name="Daum C."/>
            <person name="Ng V."/>
            <person name="Clum A."/>
            <person name="Steindorff A."/>
            <person name="Ohm R.A."/>
            <person name="Martin F."/>
            <person name="Silar P."/>
            <person name="Natvig D.O."/>
            <person name="Lalanne C."/>
            <person name="Gautier V."/>
            <person name="Ament-Velasquez S.L."/>
            <person name="Kruys A."/>
            <person name="Hutchinson M.I."/>
            <person name="Powell A.J."/>
            <person name="Barry K."/>
            <person name="Miller A.N."/>
            <person name="Grigoriev I.V."/>
            <person name="Debuchy R."/>
            <person name="Gladieux P."/>
            <person name="Hiltunen Thoren M."/>
            <person name="Johannesson H."/>
        </authorList>
    </citation>
    <scope>NUCLEOTIDE SEQUENCE</scope>
    <source>
        <strain evidence="1">CBS 955.72</strain>
    </source>
</reference>
<comment type="caution">
    <text evidence="1">The sequence shown here is derived from an EMBL/GenBank/DDBJ whole genome shotgun (WGS) entry which is preliminary data.</text>
</comment>
<dbReference type="Proteomes" id="UP001275084">
    <property type="component" value="Unassembled WGS sequence"/>
</dbReference>
<dbReference type="EMBL" id="JAUIQD010000006">
    <property type="protein sequence ID" value="KAK3346970.1"/>
    <property type="molecule type" value="Genomic_DNA"/>
</dbReference>
<reference evidence="1" key="2">
    <citation type="submission" date="2023-06" db="EMBL/GenBank/DDBJ databases">
        <authorList>
            <consortium name="Lawrence Berkeley National Laboratory"/>
            <person name="Haridas S."/>
            <person name="Hensen N."/>
            <person name="Bonometti L."/>
            <person name="Westerberg I."/>
            <person name="Brannstrom I.O."/>
            <person name="Guillou S."/>
            <person name="Cros-Aarteil S."/>
            <person name="Calhoun S."/>
            <person name="Kuo A."/>
            <person name="Mondo S."/>
            <person name="Pangilinan J."/>
            <person name="Riley R."/>
            <person name="Labutti K."/>
            <person name="Andreopoulos B."/>
            <person name="Lipzen A."/>
            <person name="Chen C."/>
            <person name="Yanf M."/>
            <person name="Daum C."/>
            <person name="Ng V."/>
            <person name="Clum A."/>
            <person name="Steindorff A."/>
            <person name="Ohm R."/>
            <person name="Martin F."/>
            <person name="Silar P."/>
            <person name="Natvig D."/>
            <person name="Lalanne C."/>
            <person name="Gautier V."/>
            <person name="Ament-Velasquez S.L."/>
            <person name="Kruys A."/>
            <person name="Hutchinson M.I."/>
            <person name="Powell A.J."/>
            <person name="Barry K."/>
            <person name="Miller A.N."/>
            <person name="Grigoriev I.V."/>
            <person name="Debuchy R."/>
            <person name="Gladieux P."/>
            <person name="Thoren M.H."/>
            <person name="Johannesson H."/>
        </authorList>
    </citation>
    <scope>NUCLEOTIDE SEQUENCE</scope>
    <source>
        <strain evidence="1">CBS 955.72</strain>
    </source>
</reference>
<organism evidence="1 2">
    <name type="scientific">Lasiosphaeria hispida</name>
    <dbReference type="NCBI Taxonomy" id="260671"/>
    <lineage>
        <taxon>Eukaryota</taxon>
        <taxon>Fungi</taxon>
        <taxon>Dikarya</taxon>
        <taxon>Ascomycota</taxon>
        <taxon>Pezizomycotina</taxon>
        <taxon>Sordariomycetes</taxon>
        <taxon>Sordariomycetidae</taxon>
        <taxon>Sordariales</taxon>
        <taxon>Lasiosphaeriaceae</taxon>
        <taxon>Lasiosphaeria</taxon>
    </lineage>
</organism>
<sequence>MPKSTTVTVYVIAVGGKFLGDDVGGAEVTIRDVRTREILTSGVTRGDSGPPNLMCVSLTRSQSIIGTVTGTTSTFEVSLSLASPMQIEVTAYGPLAARGSANTVSATSWIYPGKDITAGNGILLEMPGLVCQIISPPTHTVFLGQLPFDVPIVANVAMMCGCPISVKAAGQVCSGDASSQPWLPDDFDASAVISGNSTPVTLSWDAKAGVAGRFTGSLLASCPGTYQVTVYAQQKSTGNTGVDLSSFIVPKPSSPWPAPLPSSV</sequence>
<protein>
    <submittedName>
        <fullName evidence="1">Uncharacterized protein</fullName>
    </submittedName>
</protein>
<accession>A0AAJ0MB71</accession>
<proteinExistence type="predicted"/>
<keyword evidence="2" id="KW-1185">Reference proteome</keyword>
<gene>
    <name evidence="1" type="ORF">B0T25DRAFT_553301</name>
</gene>
<evidence type="ECO:0000313" key="1">
    <source>
        <dbReference type="EMBL" id="KAK3346970.1"/>
    </source>
</evidence>
<dbReference type="AlphaFoldDB" id="A0AAJ0MB71"/>